<sequence length="422" mass="47779">MADYIICNPSGMNRRSASFHGKNSDGTAMLTNCSIPLCDSNGNCDDEGVPEVFRRYHNWRPTHTGHSAAHHLHRLYARIAGPSEREFEYKDEDGDVVVSWEYLIPAHDPPDKLDHDNHKWVAATFVDESDCMEIGLDARRHYIKMPKMQTEHPFDKSMLALFMADAVAGRLTSGAVPLHGPVAIRLFQEIIRLGEEYGGYSTIPGNPGFNDGNLWNRLFEILGSQTNFANFVVAHTDINAVKGSLMGLVDVASLDRERLEERLSTQAGTDRLLQYIRATLALPEYMQMEDETSSDMEEGPNTKTKLNNIINGIVQQLIDAEILYEAHYHERVSIAQFFVEWLKDFYAQVEQNASDCLTDILAEMAKSYKDDVSEYGKRVMESIHFFKALFRSSGFRIPTDWDIPLLKDDSEQGDDPMDEDKG</sequence>
<dbReference type="AlphaFoldDB" id="A0AAE8LZN6"/>
<name>A0AAE8LZN6_9HYPO</name>
<keyword evidence="2" id="KW-1185">Reference proteome</keyword>
<accession>A0AAE8LZN6</accession>
<dbReference type="Proteomes" id="UP001187734">
    <property type="component" value="Unassembled WGS sequence"/>
</dbReference>
<reference evidence="1" key="1">
    <citation type="submission" date="2018-03" db="EMBL/GenBank/DDBJ databases">
        <authorList>
            <person name="Guldener U."/>
        </authorList>
    </citation>
    <scope>NUCLEOTIDE SEQUENCE</scope>
</reference>
<evidence type="ECO:0000313" key="2">
    <source>
        <dbReference type="Proteomes" id="UP001187734"/>
    </source>
</evidence>
<protein>
    <submittedName>
        <fullName evidence="1">Uncharacterized protein</fullName>
    </submittedName>
</protein>
<comment type="caution">
    <text evidence="1">The sequence shown here is derived from an EMBL/GenBank/DDBJ whole genome shotgun (WGS) entry which is preliminary data.</text>
</comment>
<organism evidence="1 2">
    <name type="scientific">Fusarium torulosum</name>
    <dbReference type="NCBI Taxonomy" id="33205"/>
    <lineage>
        <taxon>Eukaryota</taxon>
        <taxon>Fungi</taxon>
        <taxon>Dikarya</taxon>
        <taxon>Ascomycota</taxon>
        <taxon>Pezizomycotina</taxon>
        <taxon>Sordariomycetes</taxon>
        <taxon>Hypocreomycetidae</taxon>
        <taxon>Hypocreales</taxon>
        <taxon>Nectriaceae</taxon>
        <taxon>Fusarium</taxon>
    </lineage>
</organism>
<dbReference type="EMBL" id="ONZP01000037">
    <property type="protein sequence ID" value="SPJ71343.1"/>
    <property type="molecule type" value="Genomic_DNA"/>
</dbReference>
<proteinExistence type="predicted"/>
<gene>
    <name evidence="1" type="ORF">FTOL_01071</name>
</gene>
<evidence type="ECO:0000313" key="1">
    <source>
        <dbReference type="EMBL" id="SPJ71343.1"/>
    </source>
</evidence>